<evidence type="ECO:0000313" key="5">
    <source>
        <dbReference type="EMBL" id="MDJ1129075.1"/>
    </source>
</evidence>
<accession>A0ABT6ZJ54</accession>
<dbReference type="EMBL" id="JASJEX010000002">
    <property type="protein sequence ID" value="MDJ1129075.1"/>
    <property type="molecule type" value="Genomic_DNA"/>
</dbReference>
<sequence>MAIEINKPEPLKIGTHYHYTLSSYEPVSITITVPTVTDADVEFALESIAHEHGTTGDKVDDAWVQENLGAPSLDALKKSLHSQLEHMNSQYAEESKAPLAARELALRLNQSVPVDEIAKYRNQLQQSMAFEAAQQGIDLSHYLAQLGVNQASMDAMLDDRAAQTAGEQAALSAYAEEKKLKVVEDELPRLLQLTKEDAEKVVEQARGLGQLDDLMSDARNVKAANVAASEATCTYAHETPEEAKVRSEQYHAMLEMMRQQAQADESDEGDKPSPEDKGFKLVD</sequence>
<evidence type="ECO:0000256" key="2">
    <source>
        <dbReference type="ARBA" id="ARBA00023235"/>
    </source>
</evidence>
<feature type="compositionally biased region" description="Basic and acidic residues" evidence="3">
    <location>
        <begin position="269"/>
        <end position="283"/>
    </location>
</feature>
<dbReference type="InterPro" id="IPR037041">
    <property type="entry name" value="Trigger_fac_C_sf"/>
</dbReference>
<evidence type="ECO:0000256" key="3">
    <source>
        <dbReference type="SAM" id="MobiDB-lite"/>
    </source>
</evidence>
<dbReference type="RefSeq" id="WP_283713809.1">
    <property type="nucleotide sequence ID" value="NZ_JASJEW010000007.1"/>
</dbReference>
<protein>
    <recommendedName>
        <fullName evidence="4">Trigger factor C-terminal domain-containing protein</fullName>
    </recommendedName>
</protein>
<dbReference type="SUPFAM" id="SSF109998">
    <property type="entry name" value="Triger factor/SurA peptide-binding domain-like"/>
    <property type="match status" value="1"/>
</dbReference>
<keyword evidence="1" id="KW-0697">Rotamase</keyword>
<dbReference type="Pfam" id="PF05698">
    <property type="entry name" value="Trigger_C"/>
    <property type="match status" value="1"/>
</dbReference>
<comment type="caution">
    <text evidence="5">The sequence shown here is derived from an EMBL/GenBank/DDBJ whole genome shotgun (WGS) entry which is preliminary data.</text>
</comment>
<feature type="region of interest" description="Disordered" evidence="3">
    <location>
        <begin position="256"/>
        <end position="283"/>
    </location>
</feature>
<dbReference type="Proteomes" id="UP001431693">
    <property type="component" value="Unassembled WGS sequence"/>
</dbReference>
<dbReference type="InterPro" id="IPR008880">
    <property type="entry name" value="Trigger_fac_C"/>
</dbReference>
<reference evidence="5" key="1">
    <citation type="submission" date="2023-05" db="EMBL/GenBank/DDBJ databases">
        <title>[olsenella] sp. nov., isolated from a pig farm feces dump.</title>
        <authorList>
            <person name="Chang Y.-H."/>
        </authorList>
    </citation>
    <scope>NUCLEOTIDE SEQUENCE</scope>
    <source>
        <strain evidence="5">YH-ols2217</strain>
    </source>
</reference>
<dbReference type="InterPro" id="IPR027304">
    <property type="entry name" value="Trigger_fact/SurA_dom_sf"/>
</dbReference>
<organism evidence="5 6">
    <name type="scientific">Kribbibacterium absianum</name>
    <dbReference type="NCBI Taxonomy" id="3044210"/>
    <lineage>
        <taxon>Bacteria</taxon>
        <taxon>Bacillati</taxon>
        <taxon>Actinomycetota</taxon>
        <taxon>Coriobacteriia</taxon>
        <taxon>Coriobacteriales</taxon>
        <taxon>Kribbibacteriaceae</taxon>
        <taxon>Kribbibacterium</taxon>
    </lineage>
</organism>
<gene>
    <name evidence="5" type="ORF">QJ043_03110</name>
</gene>
<evidence type="ECO:0000256" key="1">
    <source>
        <dbReference type="ARBA" id="ARBA00023110"/>
    </source>
</evidence>
<keyword evidence="2" id="KW-0413">Isomerase</keyword>
<evidence type="ECO:0000259" key="4">
    <source>
        <dbReference type="Pfam" id="PF05698"/>
    </source>
</evidence>
<proteinExistence type="predicted"/>
<evidence type="ECO:0000313" key="6">
    <source>
        <dbReference type="Proteomes" id="UP001431693"/>
    </source>
</evidence>
<name>A0ABT6ZJ54_9ACTN</name>
<feature type="domain" description="Trigger factor C-terminal" evidence="4">
    <location>
        <begin position="72"/>
        <end position="226"/>
    </location>
</feature>
<dbReference type="Gene3D" id="1.10.3120.10">
    <property type="entry name" value="Trigger factor, C-terminal domain"/>
    <property type="match status" value="1"/>
</dbReference>
<keyword evidence="6" id="KW-1185">Reference proteome</keyword>